<reference evidence="1" key="1">
    <citation type="journal article" date="2023" name="Mol. Phylogenet. Evol.">
        <title>Genome-scale phylogeny and comparative genomics of the fungal order Sordariales.</title>
        <authorList>
            <person name="Hensen N."/>
            <person name="Bonometti L."/>
            <person name="Westerberg I."/>
            <person name="Brannstrom I.O."/>
            <person name="Guillou S."/>
            <person name="Cros-Aarteil S."/>
            <person name="Calhoun S."/>
            <person name="Haridas S."/>
            <person name="Kuo A."/>
            <person name="Mondo S."/>
            <person name="Pangilinan J."/>
            <person name="Riley R."/>
            <person name="LaButti K."/>
            <person name="Andreopoulos B."/>
            <person name="Lipzen A."/>
            <person name="Chen C."/>
            <person name="Yan M."/>
            <person name="Daum C."/>
            <person name="Ng V."/>
            <person name="Clum A."/>
            <person name="Steindorff A."/>
            <person name="Ohm R.A."/>
            <person name="Martin F."/>
            <person name="Silar P."/>
            <person name="Natvig D.O."/>
            <person name="Lalanne C."/>
            <person name="Gautier V."/>
            <person name="Ament-Velasquez S.L."/>
            <person name="Kruys A."/>
            <person name="Hutchinson M.I."/>
            <person name="Powell A.J."/>
            <person name="Barry K."/>
            <person name="Miller A.N."/>
            <person name="Grigoriev I.V."/>
            <person name="Debuchy R."/>
            <person name="Gladieux P."/>
            <person name="Hiltunen Thoren M."/>
            <person name="Johannesson H."/>
        </authorList>
    </citation>
    <scope>NUCLEOTIDE SEQUENCE</scope>
    <source>
        <strain evidence="1">CBS 560.94</strain>
    </source>
</reference>
<organism evidence="1 2">
    <name type="scientific">Neurospora tetraspora</name>
    <dbReference type="NCBI Taxonomy" id="94610"/>
    <lineage>
        <taxon>Eukaryota</taxon>
        <taxon>Fungi</taxon>
        <taxon>Dikarya</taxon>
        <taxon>Ascomycota</taxon>
        <taxon>Pezizomycotina</taxon>
        <taxon>Sordariomycetes</taxon>
        <taxon>Sordariomycetidae</taxon>
        <taxon>Sordariales</taxon>
        <taxon>Sordariaceae</taxon>
        <taxon>Neurospora</taxon>
    </lineage>
</organism>
<accession>A0AAE0J8N0</accession>
<dbReference type="Proteomes" id="UP001278500">
    <property type="component" value="Unassembled WGS sequence"/>
</dbReference>
<dbReference type="EMBL" id="JAUEPP010000008">
    <property type="protein sequence ID" value="KAK3338580.1"/>
    <property type="molecule type" value="Genomic_DNA"/>
</dbReference>
<sequence length="361" mass="41073">MAPHRLACMYKLRDRINQLDSIPTTYRNLLEHRLVIACSEFKRQDRGEEVRSTREIRTRHAEKRAHKLYLDVLDEDPQIFIPFLLIVNTNTACVKYNLELFRQHHEQRAKIRLGDADKVILEDIARRHRIRGSIAFQKLIQALFPAIPRTAMAVESPTTTADGPKPWRFNGAPLEVVRSQFAVGVFEAICKAPARCGNDQFSIRTTTGLVRMDFPSVDKEDCILWLDIGDVDLFEKVLFPAGCRIQESGYNSSDGPCSLQRACCAAAALIFGSQLYEAIDTSRLRTWERDTAGLADTTDCIMIEVHATHEPRYGTLRLRLEFLRGLRIAQRLFAIPNASDIQANNDDNGIAAAHFHFPRIR</sequence>
<reference evidence="1" key="2">
    <citation type="submission" date="2023-06" db="EMBL/GenBank/DDBJ databases">
        <authorList>
            <consortium name="Lawrence Berkeley National Laboratory"/>
            <person name="Haridas S."/>
            <person name="Hensen N."/>
            <person name="Bonometti L."/>
            <person name="Westerberg I."/>
            <person name="Brannstrom I.O."/>
            <person name="Guillou S."/>
            <person name="Cros-Aarteil S."/>
            <person name="Calhoun S."/>
            <person name="Kuo A."/>
            <person name="Mondo S."/>
            <person name="Pangilinan J."/>
            <person name="Riley R."/>
            <person name="Labutti K."/>
            <person name="Andreopoulos B."/>
            <person name="Lipzen A."/>
            <person name="Chen C."/>
            <person name="Yanf M."/>
            <person name="Daum C."/>
            <person name="Ng V."/>
            <person name="Clum A."/>
            <person name="Steindorff A."/>
            <person name="Ohm R."/>
            <person name="Martin F."/>
            <person name="Silar P."/>
            <person name="Natvig D."/>
            <person name="Lalanne C."/>
            <person name="Gautier V."/>
            <person name="Ament-Velasquez S.L."/>
            <person name="Kruys A."/>
            <person name="Hutchinson M.I."/>
            <person name="Powell A.J."/>
            <person name="Barry K."/>
            <person name="Miller A.N."/>
            <person name="Grigoriev I.V."/>
            <person name="Debuchy R."/>
            <person name="Gladieux P."/>
            <person name="Thoren M.H."/>
            <person name="Johannesson H."/>
        </authorList>
    </citation>
    <scope>NUCLEOTIDE SEQUENCE</scope>
    <source>
        <strain evidence="1">CBS 560.94</strain>
    </source>
</reference>
<protein>
    <submittedName>
        <fullName evidence="1">Uncharacterized protein</fullName>
    </submittedName>
</protein>
<comment type="caution">
    <text evidence="1">The sequence shown here is derived from an EMBL/GenBank/DDBJ whole genome shotgun (WGS) entry which is preliminary data.</text>
</comment>
<name>A0AAE0J8N0_9PEZI</name>
<evidence type="ECO:0000313" key="1">
    <source>
        <dbReference type="EMBL" id="KAK3338580.1"/>
    </source>
</evidence>
<dbReference type="RefSeq" id="XP_062678031.1">
    <property type="nucleotide sequence ID" value="XM_062823483.1"/>
</dbReference>
<evidence type="ECO:0000313" key="2">
    <source>
        <dbReference type="Proteomes" id="UP001278500"/>
    </source>
</evidence>
<dbReference type="AlphaFoldDB" id="A0AAE0J8N0"/>
<gene>
    <name evidence="1" type="ORF">B0H65DRAFT_327423</name>
</gene>
<keyword evidence="2" id="KW-1185">Reference proteome</keyword>
<proteinExistence type="predicted"/>
<dbReference type="GeneID" id="87860637"/>